<keyword evidence="4" id="KW-1185">Reference proteome</keyword>
<proteinExistence type="predicted"/>
<keyword evidence="1" id="KW-0175">Coiled coil</keyword>
<sequence>MKNMEYEIYEITEISQNLTRSRSETQKNQETSGGKWIVWTAVAVIWAGLLFGTFSLAQHYIHGIQTQLIVIQQNNQKNVADLNKTISGLQIQLNQNKQDAELLQKRFQDVESQLEAVKQEMALAGSSLSSSDDTKKALSQRITDLSKELATLQASIKKLEEAARVY</sequence>
<evidence type="ECO:0000313" key="3">
    <source>
        <dbReference type="EMBL" id="MEB3102483.1"/>
    </source>
</evidence>
<evidence type="ECO:0000256" key="1">
    <source>
        <dbReference type="SAM" id="Coils"/>
    </source>
</evidence>
<gene>
    <name evidence="3" type="ORF">VF724_12505</name>
</gene>
<feature type="coiled-coil region" evidence="1">
    <location>
        <begin position="79"/>
        <end position="162"/>
    </location>
</feature>
<comment type="caution">
    <text evidence="3">The sequence shown here is derived from an EMBL/GenBank/DDBJ whole genome shotgun (WGS) entry which is preliminary data.</text>
</comment>
<reference evidence="3" key="1">
    <citation type="submission" date="2023-12" db="EMBL/GenBank/DDBJ databases">
        <title>Fervidustalea candida gen. nov., sp. nov., a novel member of the family Paenibacillaceae isolated from a geothermal area.</title>
        <authorList>
            <person name="Li W.-J."/>
            <person name="Jiao J.-Y."/>
            <person name="Chen Y."/>
        </authorList>
    </citation>
    <scope>NUCLEOTIDE SEQUENCE</scope>
    <source>
        <strain evidence="3">SYSU GA230002</strain>
    </source>
</reference>
<feature type="transmembrane region" description="Helical" evidence="2">
    <location>
        <begin position="36"/>
        <end position="57"/>
    </location>
</feature>
<keyword evidence="2" id="KW-0812">Transmembrane</keyword>
<accession>A0ABU5ZJX5</accession>
<protein>
    <submittedName>
        <fullName evidence="3">Uncharacterized protein</fullName>
    </submittedName>
</protein>
<evidence type="ECO:0000256" key="2">
    <source>
        <dbReference type="SAM" id="Phobius"/>
    </source>
</evidence>
<dbReference type="Gene3D" id="1.20.58.60">
    <property type="match status" value="1"/>
</dbReference>
<keyword evidence="2" id="KW-1133">Transmembrane helix</keyword>
<dbReference type="Proteomes" id="UP001310386">
    <property type="component" value="Unassembled WGS sequence"/>
</dbReference>
<name>A0ABU5ZJX5_9BACL</name>
<organism evidence="3 4">
    <name type="scientific">Ferviditalea candida</name>
    <dbReference type="NCBI Taxonomy" id="3108399"/>
    <lineage>
        <taxon>Bacteria</taxon>
        <taxon>Bacillati</taxon>
        <taxon>Bacillota</taxon>
        <taxon>Bacilli</taxon>
        <taxon>Bacillales</taxon>
        <taxon>Paenibacillaceae</taxon>
        <taxon>Ferviditalea</taxon>
    </lineage>
</organism>
<dbReference type="EMBL" id="JAYJLD010000018">
    <property type="protein sequence ID" value="MEB3102483.1"/>
    <property type="molecule type" value="Genomic_DNA"/>
</dbReference>
<dbReference type="RefSeq" id="WP_371754607.1">
    <property type="nucleotide sequence ID" value="NZ_JAYJLD010000018.1"/>
</dbReference>
<evidence type="ECO:0000313" key="4">
    <source>
        <dbReference type="Proteomes" id="UP001310386"/>
    </source>
</evidence>
<keyword evidence="2" id="KW-0472">Membrane</keyword>